<dbReference type="PANTHER" id="PTHR47371">
    <property type="entry name" value="LIPOTEICHOIC ACID SYNTHASE"/>
    <property type="match status" value="1"/>
</dbReference>
<reference evidence="9" key="1">
    <citation type="submission" date="2008-02" db="EMBL/GenBank/DDBJ databases">
        <title>Complete sequence of chromosome 1 of Burkholderia cenocepacia MC0-3.</title>
        <authorList>
            <person name="Copeland A."/>
            <person name="Lucas S."/>
            <person name="Lapidus A."/>
            <person name="Barry K."/>
            <person name="Bruce D."/>
            <person name="Goodwin L."/>
            <person name="Glavina del Rio T."/>
            <person name="Dalin E."/>
            <person name="Tice H."/>
            <person name="Pitluck S."/>
            <person name="Chain P."/>
            <person name="Malfatti S."/>
            <person name="Shin M."/>
            <person name="Vergez L."/>
            <person name="Schmutz J."/>
            <person name="Larimer F."/>
            <person name="Land M."/>
            <person name="Hauser L."/>
            <person name="Kyrpides N."/>
            <person name="Mikhailova N."/>
            <person name="Tiedje J."/>
            <person name="Richardson P."/>
        </authorList>
    </citation>
    <scope>NUCLEOTIDE SEQUENCE [LARGE SCALE GENOMIC DNA]</scope>
    <source>
        <strain evidence="9">MC0-3</strain>
    </source>
</reference>
<dbReference type="GO" id="GO:0005886">
    <property type="term" value="C:plasma membrane"/>
    <property type="evidence" value="ECO:0007669"/>
    <property type="project" value="UniProtKB-SubCell"/>
</dbReference>
<feature type="transmembrane region" description="Helical" evidence="6">
    <location>
        <begin position="33"/>
        <end position="52"/>
    </location>
</feature>
<feature type="transmembrane region" description="Helical" evidence="6">
    <location>
        <begin position="102"/>
        <end position="128"/>
    </location>
</feature>
<proteinExistence type="predicted"/>
<dbReference type="Proteomes" id="UP000002169">
    <property type="component" value="Chromosome 1"/>
</dbReference>
<dbReference type="HOGENOM" id="CLU_023230_0_0_4"/>
<dbReference type="InterPro" id="IPR000917">
    <property type="entry name" value="Sulfatase_N"/>
</dbReference>
<evidence type="ECO:0000259" key="7">
    <source>
        <dbReference type="Pfam" id="PF00884"/>
    </source>
</evidence>
<evidence type="ECO:0000256" key="2">
    <source>
        <dbReference type="ARBA" id="ARBA00022475"/>
    </source>
</evidence>
<keyword evidence="3 6" id="KW-0812">Transmembrane</keyword>
<evidence type="ECO:0000256" key="4">
    <source>
        <dbReference type="ARBA" id="ARBA00022989"/>
    </source>
</evidence>
<organism evidence="8 9">
    <name type="scientific">Burkholderia orbicola (strain MC0-3)</name>
    <dbReference type="NCBI Taxonomy" id="406425"/>
    <lineage>
        <taxon>Bacteria</taxon>
        <taxon>Pseudomonadati</taxon>
        <taxon>Pseudomonadota</taxon>
        <taxon>Betaproteobacteria</taxon>
        <taxon>Burkholderiales</taxon>
        <taxon>Burkholderiaceae</taxon>
        <taxon>Burkholderia</taxon>
        <taxon>Burkholderia cepacia complex</taxon>
        <taxon>Burkholderia orbicola</taxon>
    </lineage>
</organism>
<evidence type="ECO:0000313" key="8">
    <source>
        <dbReference type="EMBL" id="ACA89928.1"/>
    </source>
</evidence>
<feature type="domain" description="Sulfatase N-terminal" evidence="7">
    <location>
        <begin position="210"/>
        <end position="469"/>
    </location>
</feature>
<dbReference type="Gene3D" id="3.40.720.10">
    <property type="entry name" value="Alkaline Phosphatase, subunit A"/>
    <property type="match status" value="1"/>
</dbReference>
<dbReference type="InterPro" id="IPR050448">
    <property type="entry name" value="OpgB/LTA_synthase_biosynth"/>
</dbReference>
<evidence type="ECO:0000256" key="1">
    <source>
        <dbReference type="ARBA" id="ARBA00004651"/>
    </source>
</evidence>
<feature type="transmembrane region" description="Helical" evidence="6">
    <location>
        <begin position="57"/>
        <end position="76"/>
    </location>
</feature>
<sequence>MSVGMLLTLLIALGVSFALDVLALPRVRQRSGVALMLHVVALVFLTGAMLIVTRRIVFSVCIAVALVGLLVTVNNAKYESLREPFVFTDLSLFSQLFAHPRLYLPFLSVGKVIGIVIGVAALLTGFFAEQPFDGALWSVTALLLVSAVATCWLATRLPLTLDAGADQQRHGFFAVFVAYLLNGLRPATLRAFDGVARTGPFASGAPTAGPDVIVIQSESYFDARRLGSAIDSANYRNLDIARGESICHGELLVPAWGANTMRTEFAMLSGLTSARLGYARFYPYAFVRRACTTIAAWFRRGGYTTVAIHPYYADFFGRNRVFPLLGFDRFLDIESFVAAPRAGPYIADSAVLDTVIDVLDEPRNAPRFIFAMTMENHGPLHLEQVLPGESSSRHTLGEDASWRDLTAYLRHIENADAMIGRLLDHLRTSDRETVVCFYGDHVPALPHVFDKLGVSPQTSDYFIWRNYGTDTPECRNLAAEELGSVLLHVVQDDGHRAEEPHASEKAT</sequence>
<dbReference type="EMBL" id="CP000958">
    <property type="protein sequence ID" value="ACA89928.1"/>
    <property type="molecule type" value="Genomic_DNA"/>
</dbReference>
<dbReference type="SUPFAM" id="SSF53649">
    <property type="entry name" value="Alkaline phosphatase-like"/>
    <property type="match status" value="1"/>
</dbReference>
<dbReference type="InterPro" id="IPR017850">
    <property type="entry name" value="Alkaline_phosphatase_core_sf"/>
</dbReference>
<accession>B1JWF4</accession>
<dbReference type="PANTHER" id="PTHR47371:SF3">
    <property type="entry name" value="PHOSPHOGLYCEROL TRANSFERASE I"/>
    <property type="match status" value="1"/>
</dbReference>
<feature type="transmembrane region" description="Helical" evidence="6">
    <location>
        <begin position="135"/>
        <end position="155"/>
    </location>
</feature>
<comment type="subcellular location">
    <subcellularLocation>
        <location evidence="1">Cell membrane</location>
        <topology evidence="1">Multi-pass membrane protein</topology>
    </subcellularLocation>
</comment>
<dbReference type="AlphaFoldDB" id="B1JWF4"/>
<feature type="transmembrane region" description="Helical" evidence="6">
    <location>
        <begin position="167"/>
        <end position="184"/>
    </location>
</feature>
<dbReference type="KEGG" id="bcm:Bcenmc03_0750"/>
<dbReference type="Pfam" id="PF00884">
    <property type="entry name" value="Sulfatase"/>
    <property type="match status" value="1"/>
</dbReference>
<evidence type="ECO:0000256" key="3">
    <source>
        <dbReference type="ARBA" id="ARBA00022692"/>
    </source>
</evidence>
<gene>
    <name evidence="8" type="ordered locus">Bcenmc03_0750</name>
</gene>
<evidence type="ECO:0000256" key="5">
    <source>
        <dbReference type="ARBA" id="ARBA00023136"/>
    </source>
</evidence>
<evidence type="ECO:0000256" key="6">
    <source>
        <dbReference type="SAM" id="Phobius"/>
    </source>
</evidence>
<name>B1JWF4_BURO0</name>
<evidence type="ECO:0000313" key="9">
    <source>
        <dbReference type="Proteomes" id="UP000002169"/>
    </source>
</evidence>
<keyword evidence="2" id="KW-1003">Cell membrane</keyword>
<keyword evidence="4 6" id="KW-1133">Transmembrane helix</keyword>
<protein>
    <submittedName>
        <fullName evidence="8">Sulfatase</fullName>
    </submittedName>
</protein>
<keyword evidence="5 6" id="KW-0472">Membrane</keyword>
<dbReference type="CDD" id="cd16015">
    <property type="entry name" value="LTA_synthase"/>
    <property type="match status" value="1"/>
</dbReference>